<proteinExistence type="predicted"/>
<organism evidence="1 2">
    <name type="scientific">Trifolium medium</name>
    <dbReference type="NCBI Taxonomy" id="97028"/>
    <lineage>
        <taxon>Eukaryota</taxon>
        <taxon>Viridiplantae</taxon>
        <taxon>Streptophyta</taxon>
        <taxon>Embryophyta</taxon>
        <taxon>Tracheophyta</taxon>
        <taxon>Spermatophyta</taxon>
        <taxon>Magnoliopsida</taxon>
        <taxon>eudicotyledons</taxon>
        <taxon>Gunneridae</taxon>
        <taxon>Pentapetalae</taxon>
        <taxon>rosids</taxon>
        <taxon>fabids</taxon>
        <taxon>Fabales</taxon>
        <taxon>Fabaceae</taxon>
        <taxon>Papilionoideae</taxon>
        <taxon>50 kb inversion clade</taxon>
        <taxon>NPAAA clade</taxon>
        <taxon>Hologalegina</taxon>
        <taxon>IRL clade</taxon>
        <taxon>Trifolieae</taxon>
        <taxon>Trifolium</taxon>
    </lineage>
</organism>
<keyword evidence="2" id="KW-1185">Reference proteome</keyword>
<name>A0A392NB85_9FABA</name>
<evidence type="ECO:0000313" key="1">
    <source>
        <dbReference type="EMBL" id="MCH95734.1"/>
    </source>
</evidence>
<protein>
    <submittedName>
        <fullName evidence="1">Uncharacterized protein</fullName>
    </submittedName>
</protein>
<dbReference type="AlphaFoldDB" id="A0A392NB85"/>
<accession>A0A392NB85</accession>
<comment type="caution">
    <text evidence="1">The sequence shown here is derived from an EMBL/GenBank/DDBJ whole genome shotgun (WGS) entry which is preliminary data.</text>
</comment>
<dbReference type="EMBL" id="LXQA010030541">
    <property type="protein sequence ID" value="MCH95734.1"/>
    <property type="molecule type" value="Genomic_DNA"/>
</dbReference>
<dbReference type="Proteomes" id="UP000265520">
    <property type="component" value="Unassembled WGS sequence"/>
</dbReference>
<reference evidence="1 2" key="1">
    <citation type="journal article" date="2018" name="Front. Plant Sci.">
        <title>Red Clover (Trifolium pratense) and Zigzag Clover (T. medium) - A Picture of Genomic Similarities and Differences.</title>
        <authorList>
            <person name="Dluhosova J."/>
            <person name="Istvanek J."/>
            <person name="Nedelnik J."/>
            <person name="Repkova J."/>
        </authorList>
    </citation>
    <scope>NUCLEOTIDE SEQUENCE [LARGE SCALE GENOMIC DNA]</scope>
    <source>
        <strain evidence="2">cv. 10/8</strain>
        <tissue evidence="1">Leaf</tissue>
    </source>
</reference>
<evidence type="ECO:0000313" key="2">
    <source>
        <dbReference type="Proteomes" id="UP000265520"/>
    </source>
</evidence>
<sequence length="133" mass="15211">MEEIQSPPPLSARNTTSIQHQLSYRSPNGAAIVELLLKLVDLLQHQGNRLHQVEAFQEKLTVEISMQILAIPYQWGFVPPPRKQLELRETVMPHGRRSRNPRSPSNITEWCHFHRCCGLAPATEVASDLKGRW</sequence>